<dbReference type="Gene3D" id="2.30.130.40">
    <property type="entry name" value="LON domain-like"/>
    <property type="match status" value="1"/>
</dbReference>
<dbReference type="PROSITE" id="PS00518">
    <property type="entry name" value="ZF_RING_1"/>
    <property type="match status" value="1"/>
</dbReference>
<feature type="domain" description="Lon N-terminal" evidence="8">
    <location>
        <begin position="279"/>
        <end position="481"/>
    </location>
</feature>
<dbReference type="InterPro" id="IPR019734">
    <property type="entry name" value="TPR_rpt"/>
</dbReference>
<dbReference type="Gene3D" id="3.30.40.10">
    <property type="entry name" value="Zinc/RING finger domain, C3HC4 (zinc finger)"/>
    <property type="match status" value="1"/>
</dbReference>
<dbReference type="SMART" id="SM00184">
    <property type="entry name" value="RING"/>
    <property type="match status" value="1"/>
</dbReference>
<keyword evidence="1" id="KW-0479">Metal-binding</keyword>
<dbReference type="Pfam" id="PF13923">
    <property type="entry name" value="zf-C3HC4_2"/>
    <property type="match status" value="1"/>
</dbReference>
<evidence type="ECO:0000256" key="2">
    <source>
        <dbReference type="ARBA" id="ARBA00022771"/>
    </source>
</evidence>
<dbReference type="GO" id="GO:0005737">
    <property type="term" value="C:cytoplasm"/>
    <property type="evidence" value="ECO:0007669"/>
    <property type="project" value="UniProtKB-ARBA"/>
</dbReference>
<dbReference type="SUPFAM" id="SSF88697">
    <property type="entry name" value="PUA domain-like"/>
    <property type="match status" value="1"/>
</dbReference>
<dbReference type="PROSITE" id="PS50005">
    <property type="entry name" value="TPR"/>
    <property type="match status" value="2"/>
</dbReference>
<name>A0A2R6XP66_MARPO</name>
<dbReference type="OMA" id="MGMVVID"/>
<feature type="region of interest" description="Disordered" evidence="6">
    <location>
        <begin position="1"/>
        <end position="22"/>
    </location>
</feature>
<evidence type="ECO:0008006" key="11">
    <source>
        <dbReference type="Google" id="ProtNLM"/>
    </source>
</evidence>
<evidence type="ECO:0000256" key="1">
    <source>
        <dbReference type="ARBA" id="ARBA00022723"/>
    </source>
</evidence>
<dbReference type="Proteomes" id="UP000244005">
    <property type="component" value="Unassembled WGS sequence"/>
</dbReference>
<gene>
    <name evidence="9" type="ORF">MARPO_0007s0251</name>
</gene>
<sequence>MAEVQDRRADSVSDSEDVDDEEGVTLLEVGNAAFRSEKYDEAIKVYSDALEVLPFDLEKHRGPLMLEPVLLSNRCAAYCKLSERLRKIPAELSEERALFGLDPTSLVQLALKDGEKAIKLRKDWPKAYLRKGTALVLLEQYEGARDAFLDGLQVDPRSTSLQKALRDLNREFGGQLEEVENSRQQKRAKVVRSDELDCTLCLKLLYSPITTPCGHSFCRGCLLQAMDHGNKCPMCRTVLFVSPKTYPVSVTLNNLIQRNFPEEYKERKDEMDEVLQPGKEILPLFVMDVVLPCERMSLNIFEPRYRLMVRRVMEGNHRMGMVGVEERGVLADIGCEVEICECQPLPDGRFYLEVEGRRRFSITKTWEQDGYRVAQVKWFEDTPLEDGSREKEQLTSLLKGASTLAKTWLQRGLDLQTCDRRAVHDVVKRAESMPDSTQAEAFSFSLANVLIIRPQEKLQLLRTTDTRERLTREMQLVRDAQRCHVQ</sequence>
<evidence type="ECO:0000256" key="4">
    <source>
        <dbReference type="PROSITE-ProRule" id="PRU00175"/>
    </source>
</evidence>
<proteinExistence type="predicted"/>
<dbReference type="GO" id="GO:0008270">
    <property type="term" value="F:zinc ion binding"/>
    <property type="evidence" value="ECO:0007669"/>
    <property type="project" value="UniProtKB-KW"/>
</dbReference>
<dbReference type="InterPro" id="IPR015947">
    <property type="entry name" value="PUA-like_sf"/>
</dbReference>
<keyword evidence="10" id="KW-1185">Reference proteome</keyword>
<feature type="repeat" description="TPR" evidence="5">
    <location>
        <begin position="23"/>
        <end position="56"/>
    </location>
</feature>
<organism evidence="9 10">
    <name type="scientific">Marchantia polymorpha</name>
    <name type="common">Common liverwort</name>
    <name type="synonym">Marchantia aquatica</name>
    <dbReference type="NCBI Taxonomy" id="3197"/>
    <lineage>
        <taxon>Eukaryota</taxon>
        <taxon>Viridiplantae</taxon>
        <taxon>Streptophyta</taxon>
        <taxon>Embryophyta</taxon>
        <taxon>Marchantiophyta</taxon>
        <taxon>Marchantiopsida</taxon>
        <taxon>Marchantiidae</taxon>
        <taxon>Marchantiales</taxon>
        <taxon>Marchantiaceae</taxon>
        <taxon>Marchantia</taxon>
    </lineage>
</organism>
<feature type="compositionally biased region" description="Basic and acidic residues" evidence="6">
    <location>
        <begin position="1"/>
        <end position="11"/>
    </location>
</feature>
<evidence type="ECO:0000259" key="8">
    <source>
        <dbReference type="PROSITE" id="PS51787"/>
    </source>
</evidence>
<dbReference type="Gene3D" id="1.25.40.10">
    <property type="entry name" value="Tetratricopeptide repeat domain"/>
    <property type="match status" value="1"/>
</dbReference>
<dbReference type="PROSITE" id="PS51787">
    <property type="entry name" value="LON_N"/>
    <property type="match status" value="1"/>
</dbReference>
<dbReference type="SMART" id="SM00028">
    <property type="entry name" value="TPR"/>
    <property type="match status" value="2"/>
</dbReference>
<feature type="compositionally biased region" description="Acidic residues" evidence="6">
    <location>
        <begin position="13"/>
        <end position="22"/>
    </location>
</feature>
<evidence type="ECO:0000313" key="10">
    <source>
        <dbReference type="Proteomes" id="UP000244005"/>
    </source>
</evidence>
<feature type="domain" description="RING-type" evidence="7">
    <location>
        <begin position="198"/>
        <end position="236"/>
    </location>
</feature>
<dbReference type="Gramene" id="Mp3g02630.1">
    <property type="protein sequence ID" value="Mp3g02630.1.cds"/>
    <property type="gene ID" value="Mp3g02630"/>
</dbReference>
<dbReference type="InterPro" id="IPR001841">
    <property type="entry name" value="Znf_RING"/>
</dbReference>
<evidence type="ECO:0000256" key="5">
    <source>
        <dbReference type="PROSITE-ProRule" id="PRU00339"/>
    </source>
</evidence>
<evidence type="ECO:0000313" key="9">
    <source>
        <dbReference type="EMBL" id="PTQ47888.1"/>
    </source>
</evidence>
<dbReference type="SUPFAM" id="SSF57850">
    <property type="entry name" value="RING/U-box"/>
    <property type="match status" value="1"/>
</dbReference>
<protein>
    <recommendedName>
        <fullName evidence="11">RING-type domain-containing protein</fullName>
    </recommendedName>
</protein>
<dbReference type="InterPro" id="IPR017907">
    <property type="entry name" value="Znf_RING_CS"/>
</dbReference>
<dbReference type="InterPro" id="IPR011990">
    <property type="entry name" value="TPR-like_helical_dom_sf"/>
</dbReference>
<evidence type="ECO:0000256" key="6">
    <source>
        <dbReference type="SAM" id="MobiDB-lite"/>
    </source>
</evidence>
<dbReference type="InterPro" id="IPR013083">
    <property type="entry name" value="Znf_RING/FYVE/PHD"/>
</dbReference>
<keyword evidence="5" id="KW-0802">TPR repeat</keyword>
<feature type="repeat" description="TPR" evidence="5">
    <location>
        <begin position="125"/>
        <end position="158"/>
    </location>
</feature>
<evidence type="ECO:0000259" key="7">
    <source>
        <dbReference type="PROSITE" id="PS50089"/>
    </source>
</evidence>
<keyword evidence="2 4" id="KW-0863">Zinc-finger</keyword>
<evidence type="ECO:0000256" key="3">
    <source>
        <dbReference type="ARBA" id="ARBA00022833"/>
    </source>
</evidence>
<dbReference type="SUPFAM" id="SSF48452">
    <property type="entry name" value="TPR-like"/>
    <property type="match status" value="1"/>
</dbReference>
<dbReference type="EMBL" id="KZ772679">
    <property type="protein sequence ID" value="PTQ47888.1"/>
    <property type="molecule type" value="Genomic_DNA"/>
</dbReference>
<reference evidence="10" key="1">
    <citation type="journal article" date="2017" name="Cell">
        <title>Insights into land plant evolution garnered from the Marchantia polymorpha genome.</title>
        <authorList>
            <person name="Bowman J.L."/>
            <person name="Kohchi T."/>
            <person name="Yamato K.T."/>
            <person name="Jenkins J."/>
            <person name="Shu S."/>
            <person name="Ishizaki K."/>
            <person name="Yamaoka S."/>
            <person name="Nishihama R."/>
            <person name="Nakamura Y."/>
            <person name="Berger F."/>
            <person name="Adam C."/>
            <person name="Aki S.S."/>
            <person name="Althoff F."/>
            <person name="Araki T."/>
            <person name="Arteaga-Vazquez M.A."/>
            <person name="Balasubrmanian S."/>
            <person name="Barry K."/>
            <person name="Bauer D."/>
            <person name="Boehm C.R."/>
            <person name="Briginshaw L."/>
            <person name="Caballero-Perez J."/>
            <person name="Catarino B."/>
            <person name="Chen F."/>
            <person name="Chiyoda S."/>
            <person name="Chovatia M."/>
            <person name="Davies K.M."/>
            <person name="Delmans M."/>
            <person name="Demura T."/>
            <person name="Dierschke T."/>
            <person name="Dolan L."/>
            <person name="Dorantes-Acosta A.E."/>
            <person name="Eklund D.M."/>
            <person name="Florent S.N."/>
            <person name="Flores-Sandoval E."/>
            <person name="Fujiyama A."/>
            <person name="Fukuzawa H."/>
            <person name="Galik B."/>
            <person name="Grimanelli D."/>
            <person name="Grimwood J."/>
            <person name="Grossniklaus U."/>
            <person name="Hamada T."/>
            <person name="Haseloff J."/>
            <person name="Hetherington A.J."/>
            <person name="Higo A."/>
            <person name="Hirakawa Y."/>
            <person name="Hundley H.N."/>
            <person name="Ikeda Y."/>
            <person name="Inoue K."/>
            <person name="Inoue S.I."/>
            <person name="Ishida S."/>
            <person name="Jia Q."/>
            <person name="Kakita M."/>
            <person name="Kanazawa T."/>
            <person name="Kawai Y."/>
            <person name="Kawashima T."/>
            <person name="Kennedy M."/>
            <person name="Kinose K."/>
            <person name="Kinoshita T."/>
            <person name="Kohara Y."/>
            <person name="Koide E."/>
            <person name="Komatsu K."/>
            <person name="Kopischke S."/>
            <person name="Kubo M."/>
            <person name="Kyozuka J."/>
            <person name="Lagercrantz U."/>
            <person name="Lin S.S."/>
            <person name="Lindquist E."/>
            <person name="Lipzen A.M."/>
            <person name="Lu C.W."/>
            <person name="De Luna E."/>
            <person name="Martienssen R.A."/>
            <person name="Minamino N."/>
            <person name="Mizutani M."/>
            <person name="Mizutani M."/>
            <person name="Mochizuki N."/>
            <person name="Monte I."/>
            <person name="Mosher R."/>
            <person name="Nagasaki H."/>
            <person name="Nakagami H."/>
            <person name="Naramoto S."/>
            <person name="Nishitani K."/>
            <person name="Ohtani M."/>
            <person name="Okamoto T."/>
            <person name="Okumura M."/>
            <person name="Phillips J."/>
            <person name="Pollak B."/>
            <person name="Reinders A."/>
            <person name="Rovekamp M."/>
            <person name="Sano R."/>
            <person name="Sawa S."/>
            <person name="Schmid M.W."/>
            <person name="Shirakawa M."/>
            <person name="Solano R."/>
            <person name="Spunde A."/>
            <person name="Suetsugu N."/>
            <person name="Sugano S."/>
            <person name="Sugiyama A."/>
            <person name="Sun R."/>
            <person name="Suzuki Y."/>
            <person name="Takenaka M."/>
            <person name="Takezawa D."/>
            <person name="Tomogane H."/>
            <person name="Tsuzuki M."/>
            <person name="Ueda T."/>
            <person name="Umeda M."/>
            <person name="Ward J.M."/>
            <person name="Watanabe Y."/>
            <person name="Yazaki K."/>
            <person name="Yokoyama R."/>
            <person name="Yoshitake Y."/>
            <person name="Yotsui I."/>
            <person name="Zachgo S."/>
            <person name="Schmutz J."/>
        </authorList>
    </citation>
    <scope>NUCLEOTIDE SEQUENCE [LARGE SCALE GENOMIC DNA]</scope>
    <source>
        <strain evidence="10">Tak-1</strain>
    </source>
</reference>
<dbReference type="OrthoDB" id="264917at2759"/>
<dbReference type="InterPro" id="IPR046336">
    <property type="entry name" value="Lon_prtase_N_sf"/>
</dbReference>
<dbReference type="SMART" id="SM00464">
    <property type="entry name" value="LON"/>
    <property type="match status" value="1"/>
</dbReference>
<dbReference type="PANTHER" id="PTHR23327">
    <property type="entry name" value="RING FINGER PROTEIN 127"/>
    <property type="match status" value="1"/>
</dbReference>
<dbReference type="PROSITE" id="PS50089">
    <property type="entry name" value="ZF_RING_2"/>
    <property type="match status" value="1"/>
</dbReference>
<dbReference type="CDD" id="cd16514">
    <property type="entry name" value="RING-HC_LONFs_rpt2"/>
    <property type="match status" value="1"/>
</dbReference>
<dbReference type="PANTHER" id="PTHR23327:SF42">
    <property type="entry name" value="LON PEPTIDASE N-TERMINAL DOMAIN AND RING FINGER PROTEIN C14F5.10C"/>
    <property type="match status" value="1"/>
</dbReference>
<keyword evidence="3" id="KW-0862">Zinc</keyword>
<dbReference type="Pfam" id="PF02190">
    <property type="entry name" value="LON_substr_bdg"/>
    <property type="match status" value="1"/>
</dbReference>
<dbReference type="InterPro" id="IPR003111">
    <property type="entry name" value="Lon_prtase_N"/>
</dbReference>
<dbReference type="Gene3D" id="1.20.58.1480">
    <property type="match status" value="1"/>
</dbReference>
<dbReference type="AlphaFoldDB" id="A0A2R6XP66"/>
<accession>A0A2R6XP66</accession>